<dbReference type="Proteomes" id="UP000236319">
    <property type="component" value="Unassembled WGS sequence"/>
</dbReference>
<dbReference type="InterPro" id="IPR052842">
    <property type="entry name" value="ER_Co-chaperone"/>
</dbReference>
<feature type="signal peptide" evidence="6">
    <location>
        <begin position="1"/>
        <end position="32"/>
    </location>
</feature>
<evidence type="ECO:0000256" key="4">
    <source>
        <dbReference type="ARBA" id="ARBA00035002"/>
    </source>
</evidence>
<protein>
    <recommendedName>
        <fullName evidence="2">DnaJ homolog subfamily C member 16</fullName>
    </recommendedName>
    <alternativeName>
        <fullName evidence="5">Endoplasmic reticulum DNA J domain-containing protein 8</fullName>
    </alternativeName>
</protein>
<sequence>MESGVPKTRIPWLGRVLLVAVWCLAQGSLVDAKDYYRLLGVSRNASEAEIAKAYRQKAKQLHPDVAPGKEEEFKDINTAYEVLKDAEKRQLYDTYGEEGLNGGGAQSQGHQGYDFFRQGAWGQHGRASGFAFDMNGGFFDDIFDNFGFGGGRQHYGGSQGHHGGRGAGGSGGKRMFKGTLVEDVDGAGFTTSMSTIRTLNLYVFYMDDCPHCREAKRPISDFATKFKGAIRMYAVNCNLYNNICVKNKVEKVPQIVAFAQPNKPLFYDKRSYAEQLDAFVSQALPSEFTIITNRMDLDEFLFEESKLLKVVAIIKRGVYLTKLKALAKDLKDKVGFAFIRGSNKEMVAVFGARGNTTTGVLIPIEDPEALTGKSDLKHSQHLTACAGKTIDMGTLEYHDIVLRLNLAQFEAKRSQGVHGNDANYSQLTARRMANGECTASDNQFCFVFVKYGKVIEDEVHEALRGIARKYSNDPIKVRFVNAQDEAQFVAAFGMPSSCPFYQNCARLIAYRGKRRKYEIFDGGLTVENVEQFINNVISGALTLKQTLTHVPTVNGPNQHDEL</sequence>
<comment type="function">
    <text evidence="4">Plays an important role in regulating the size of autophagosomes during the formation process.</text>
</comment>
<dbReference type="InterPro" id="IPR036869">
    <property type="entry name" value="J_dom_sf"/>
</dbReference>
<dbReference type="InterPro" id="IPR036249">
    <property type="entry name" value="Thioredoxin-like_sf"/>
</dbReference>
<dbReference type="Gene3D" id="3.40.30.10">
    <property type="entry name" value="Glutaredoxin"/>
    <property type="match status" value="2"/>
</dbReference>
<accession>A0A2H6K711</accession>
<dbReference type="InterPro" id="IPR001623">
    <property type="entry name" value="DnaJ_domain"/>
</dbReference>
<feature type="chain" id="PRO_5014164973" description="DnaJ homolog subfamily C member 16" evidence="6">
    <location>
        <begin position="33"/>
        <end position="562"/>
    </location>
</feature>
<evidence type="ECO:0000256" key="1">
    <source>
        <dbReference type="ARBA" id="ARBA00004163"/>
    </source>
</evidence>
<dbReference type="Gene3D" id="1.10.287.110">
    <property type="entry name" value="DnaJ domain"/>
    <property type="match status" value="1"/>
</dbReference>
<name>A0A2H6K711_9APIC</name>
<dbReference type="AlphaFoldDB" id="A0A2H6K711"/>
<proteinExistence type="predicted"/>
<evidence type="ECO:0000256" key="5">
    <source>
        <dbReference type="ARBA" id="ARBA00035043"/>
    </source>
</evidence>
<dbReference type="InterPro" id="IPR018253">
    <property type="entry name" value="DnaJ_domain_CS"/>
</dbReference>
<dbReference type="Pfam" id="PF00226">
    <property type="entry name" value="DnaJ"/>
    <property type="match status" value="1"/>
</dbReference>
<keyword evidence="9" id="KW-1185">Reference proteome</keyword>
<evidence type="ECO:0000256" key="3">
    <source>
        <dbReference type="ARBA" id="ARBA00023006"/>
    </source>
</evidence>
<dbReference type="SUPFAM" id="SSF52833">
    <property type="entry name" value="Thioredoxin-like"/>
    <property type="match status" value="1"/>
</dbReference>
<evidence type="ECO:0000256" key="2">
    <source>
        <dbReference type="ARBA" id="ARBA00020921"/>
    </source>
</evidence>
<evidence type="ECO:0000313" key="9">
    <source>
        <dbReference type="Proteomes" id="UP000236319"/>
    </source>
</evidence>
<evidence type="ECO:0000259" key="7">
    <source>
        <dbReference type="PROSITE" id="PS50076"/>
    </source>
</evidence>
<evidence type="ECO:0000256" key="6">
    <source>
        <dbReference type="SAM" id="SignalP"/>
    </source>
</evidence>
<comment type="caution">
    <text evidence="8">The sequence shown here is derived from an EMBL/GenBank/DDBJ whole genome shotgun (WGS) entry which is preliminary data.</text>
</comment>
<dbReference type="SMART" id="SM00271">
    <property type="entry name" value="DnaJ"/>
    <property type="match status" value="1"/>
</dbReference>
<dbReference type="GeneID" id="39872550"/>
<dbReference type="EMBL" id="BDSA01000001">
    <property type="protein sequence ID" value="GBE58780.1"/>
    <property type="molecule type" value="Genomic_DNA"/>
</dbReference>
<dbReference type="OrthoDB" id="445556at2759"/>
<dbReference type="PANTHER" id="PTHR45184">
    <property type="entry name" value="DNAJ PROTEIN ERDJ3A"/>
    <property type="match status" value="1"/>
</dbReference>
<dbReference type="PROSITE" id="PS50076">
    <property type="entry name" value="DNAJ_2"/>
    <property type="match status" value="1"/>
</dbReference>
<dbReference type="RefSeq" id="XP_028865023.1">
    <property type="nucleotide sequence ID" value="XM_029009190.1"/>
</dbReference>
<feature type="domain" description="J" evidence="7">
    <location>
        <begin position="34"/>
        <end position="96"/>
    </location>
</feature>
<dbReference type="InterPro" id="IPR013766">
    <property type="entry name" value="Thioredoxin_domain"/>
</dbReference>
<dbReference type="Pfam" id="PF00085">
    <property type="entry name" value="Thioredoxin"/>
    <property type="match status" value="1"/>
</dbReference>
<keyword evidence="3" id="KW-0072">Autophagy</keyword>
<organism evidence="8 9">
    <name type="scientific">Babesia ovata</name>
    <dbReference type="NCBI Taxonomy" id="189622"/>
    <lineage>
        <taxon>Eukaryota</taxon>
        <taxon>Sar</taxon>
        <taxon>Alveolata</taxon>
        <taxon>Apicomplexa</taxon>
        <taxon>Aconoidasida</taxon>
        <taxon>Piroplasmida</taxon>
        <taxon>Babesiidae</taxon>
        <taxon>Babesia</taxon>
    </lineage>
</organism>
<keyword evidence="6" id="KW-0732">Signal</keyword>
<dbReference type="PANTHER" id="PTHR45184:SF2">
    <property type="entry name" value="CHROMOSOME UNDETERMINED SCAFFOLD_102, WHOLE GENOME SHOTGUN SEQUENCE"/>
    <property type="match status" value="1"/>
</dbReference>
<dbReference type="SUPFAM" id="SSF46565">
    <property type="entry name" value="Chaperone J-domain"/>
    <property type="match status" value="1"/>
</dbReference>
<dbReference type="PRINTS" id="PR00625">
    <property type="entry name" value="JDOMAIN"/>
</dbReference>
<keyword evidence="8" id="KW-0346">Stress response</keyword>
<dbReference type="CDD" id="cd06257">
    <property type="entry name" value="DnaJ"/>
    <property type="match status" value="1"/>
</dbReference>
<dbReference type="PROSITE" id="PS00636">
    <property type="entry name" value="DNAJ_1"/>
    <property type="match status" value="1"/>
</dbReference>
<dbReference type="GO" id="GO:0005789">
    <property type="term" value="C:endoplasmic reticulum membrane"/>
    <property type="evidence" value="ECO:0007669"/>
    <property type="project" value="UniProtKB-SubCell"/>
</dbReference>
<gene>
    <name evidence="8" type="ORF">BOVATA_002730</name>
</gene>
<dbReference type="GO" id="GO:0006914">
    <property type="term" value="P:autophagy"/>
    <property type="evidence" value="ECO:0007669"/>
    <property type="project" value="UniProtKB-KW"/>
</dbReference>
<comment type="subcellular location">
    <subcellularLocation>
        <location evidence="1">Endoplasmic reticulum membrane</location>
        <topology evidence="1">Single-pass type IV membrane protein</topology>
    </subcellularLocation>
</comment>
<dbReference type="VEuPathDB" id="PiroplasmaDB:BOVATA_002730"/>
<evidence type="ECO:0000313" key="8">
    <source>
        <dbReference type="EMBL" id="GBE58780.1"/>
    </source>
</evidence>
<reference evidence="8 9" key="1">
    <citation type="journal article" date="2017" name="BMC Genomics">
        <title>Whole-genome assembly of Babesia ovata and comparative genomics between closely related pathogens.</title>
        <authorList>
            <person name="Yamagishi J."/>
            <person name="Asada M."/>
            <person name="Hakimi H."/>
            <person name="Tanaka T.Q."/>
            <person name="Sugimoto C."/>
            <person name="Kawazu S."/>
        </authorList>
    </citation>
    <scope>NUCLEOTIDE SEQUENCE [LARGE SCALE GENOMIC DNA]</scope>
    <source>
        <strain evidence="8 9">Miyake</strain>
    </source>
</reference>